<proteinExistence type="inferred from homology"/>
<dbReference type="PANTHER" id="PTHR34068:SF2">
    <property type="entry name" value="UPF0145 PROTEIN SCO3412"/>
    <property type="match status" value="1"/>
</dbReference>
<dbReference type="EMBL" id="JBHRSV010000001">
    <property type="protein sequence ID" value="MFC2925250.1"/>
    <property type="molecule type" value="Genomic_DNA"/>
</dbReference>
<evidence type="ECO:0000313" key="4">
    <source>
        <dbReference type="Proteomes" id="UP001595379"/>
    </source>
</evidence>
<dbReference type="Pfam" id="PF01906">
    <property type="entry name" value="YbjQ_1"/>
    <property type="match status" value="1"/>
</dbReference>
<dbReference type="PANTHER" id="PTHR34068">
    <property type="entry name" value="UPF0145 PROTEIN YBJQ"/>
    <property type="match status" value="1"/>
</dbReference>
<comment type="caution">
    <text evidence="3">The sequence shown here is derived from an EMBL/GenBank/DDBJ whole genome shotgun (WGS) entry which is preliminary data.</text>
</comment>
<dbReference type="RefSeq" id="WP_343164127.1">
    <property type="nucleotide sequence ID" value="NZ_JBHRSV010000001.1"/>
</dbReference>
<dbReference type="SUPFAM" id="SSF117782">
    <property type="entry name" value="YbjQ-like"/>
    <property type="match status" value="1"/>
</dbReference>
<accession>A0ABV6ZUW3</accession>
<dbReference type="HAMAP" id="MF_00338">
    <property type="entry name" value="UPF0145"/>
    <property type="match status" value="1"/>
</dbReference>
<dbReference type="Proteomes" id="UP001595379">
    <property type="component" value="Unassembled WGS sequence"/>
</dbReference>
<evidence type="ECO:0000256" key="2">
    <source>
        <dbReference type="HAMAP-Rule" id="MF_00338"/>
    </source>
</evidence>
<dbReference type="InterPro" id="IPR035439">
    <property type="entry name" value="UPF0145_dom_sf"/>
</dbReference>
<organism evidence="3 4">
    <name type="scientific">Hyphobacterium vulgare</name>
    <dbReference type="NCBI Taxonomy" id="1736751"/>
    <lineage>
        <taxon>Bacteria</taxon>
        <taxon>Pseudomonadati</taxon>
        <taxon>Pseudomonadota</taxon>
        <taxon>Alphaproteobacteria</taxon>
        <taxon>Maricaulales</taxon>
        <taxon>Maricaulaceae</taxon>
        <taxon>Hyphobacterium</taxon>
    </lineage>
</organism>
<keyword evidence="4" id="KW-1185">Reference proteome</keyword>
<protein>
    <recommendedName>
        <fullName evidence="2">UPF0145 protein ACFOOR_03940</fullName>
    </recommendedName>
</protein>
<evidence type="ECO:0000256" key="1">
    <source>
        <dbReference type="ARBA" id="ARBA00010751"/>
    </source>
</evidence>
<gene>
    <name evidence="3" type="ORF">ACFOOR_03940</name>
</gene>
<dbReference type="Gene3D" id="3.30.110.70">
    <property type="entry name" value="Hypothetical protein apc22750. Chain B"/>
    <property type="match status" value="1"/>
</dbReference>
<evidence type="ECO:0000313" key="3">
    <source>
        <dbReference type="EMBL" id="MFC2925250.1"/>
    </source>
</evidence>
<reference evidence="4" key="1">
    <citation type="journal article" date="2019" name="Int. J. Syst. Evol. Microbiol.">
        <title>The Global Catalogue of Microorganisms (GCM) 10K type strain sequencing project: providing services to taxonomists for standard genome sequencing and annotation.</title>
        <authorList>
            <consortium name="The Broad Institute Genomics Platform"/>
            <consortium name="The Broad Institute Genome Sequencing Center for Infectious Disease"/>
            <person name="Wu L."/>
            <person name="Ma J."/>
        </authorList>
    </citation>
    <scope>NUCLEOTIDE SEQUENCE [LARGE SCALE GENOMIC DNA]</scope>
    <source>
        <strain evidence="4">KCTC 52487</strain>
    </source>
</reference>
<dbReference type="InterPro" id="IPR002765">
    <property type="entry name" value="UPF0145_YbjQ-like"/>
</dbReference>
<name>A0ABV6ZUW3_9PROT</name>
<comment type="similarity">
    <text evidence="1 2">Belongs to the UPF0145 family.</text>
</comment>
<sequence>MIVTMSPEVPGREIGEVLGIARGNIVRARFFGRDFIAGLRNIVGGEVNEYSELLEEARHTAFDRMVTDAGNLGADAIVSFRFTTSAIMEGTAEILAYGTAVKFK</sequence>